<reference evidence="2" key="2">
    <citation type="submission" date="2022-06" db="UniProtKB">
        <authorList>
            <consortium name="EnsemblMetazoa"/>
        </authorList>
    </citation>
    <scope>IDENTIFICATION</scope>
    <source>
        <strain evidence="2">DF5081</strain>
    </source>
</reference>
<dbReference type="AlphaFoldDB" id="A0A8R1IVH4"/>
<feature type="compositionally biased region" description="Basic and acidic residues" evidence="1">
    <location>
        <begin position="95"/>
        <end position="115"/>
    </location>
</feature>
<feature type="region of interest" description="Disordered" evidence="1">
    <location>
        <begin position="72"/>
        <end position="207"/>
    </location>
</feature>
<evidence type="ECO:0000256" key="1">
    <source>
        <dbReference type="SAM" id="MobiDB-lite"/>
    </source>
</evidence>
<reference evidence="3" key="1">
    <citation type="submission" date="2010-08" db="EMBL/GenBank/DDBJ databases">
        <authorList>
            <consortium name="Caenorhabditis japonica Sequencing Consortium"/>
            <person name="Wilson R.K."/>
        </authorList>
    </citation>
    <scope>NUCLEOTIDE SEQUENCE [LARGE SCALE GENOMIC DNA]</scope>
    <source>
        <strain evidence="3">DF5081</strain>
    </source>
</reference>
<accession>A0A8R1IVH4</accession>
<proteinExistence type="predicted"/>
<dbReference type="EnsemblMetazoa" id="CJA41827.1">
    <property type="protein sequence ID" value="CJA41827.1"/>
    <property type="gene ID" value="WBGene00217675"/>
</dbReference>
<feature type="compositionally biased region" description="Basic residues" evidence="1">
    <location>
        <begin position="164"/>
        <end position="179"/>
    </location>
</feature>
<dbReference type="Proteomes" id="UP000005237">
    <property type="component" value="Unassembled WGS sequence"/>
</dbReference>
<protein>
    <submittedName>
        <fullName evidence="2">Uncharacterized protein</fullName>
    </submittedName>
</protein>
<organism evidence="2 3">
    <name type="scientific">Caenorhabditis japonica</name>
    <dbReference type="NCBI Taxonomy" id="281687"/>
    <lineage>
        <taxon>Eukaryota</taxon>
        <taxon>Metazoa</taxon>
        <taxon>Ecdysozoa</taxon>
        <taxon>Nematoda</taxon>
        <taxon>Chromadorea</taxon>
        <taxon>Rhabditida</taxon>
        <taxon>Rhabditina</taxon>
        <taxon>Rhabditomorpha</taxon>
        <taxon>Rhabditoidea</taxon>
        <taxon>Rhabditidae</taxon>
        <taxon>Peloderinae</taxon>
        <taxon>Caenorhabditis</taxon>
    </lineage>
</organism>
<evidence type="ECO:0000313" key="2">
    <source>
        <dbReference type="EnsemblMetazoa" id="CJA41827.1"/>
    </source>
</evidence>
<name>A0A8R1IVH4_CAEJA</name>
<sequence>MMMLAQYGGDPPGTQRATLVDEQFYQQHAFQYQQSYQEYYQYPQAAKLASQKPAQASKEVNLLQQQLSFLKKKVDKKAKSPTPSAQTALVIPADRPNKPNKEKERGERYIPEPARRPWNRSNYRDDRSRGRNSRQFQDVSPPRRQRSRSLTWSPVDRKSESPARKSRKSEKRERKRSRTRSPSTDYEYRKSSKKYDRGDSKSSRKRN</sequence>
<evidence type="ECO:0000313" key="3">
    <source>
        <dbReference type="Proteomes" id="UP000005237"/>
    </source>
</evidence>
<feature type="compositionally biased region" description="Basic and acidic residues" evidence="1">
    <location>
        <begin position="186"/>
        <end position="207"/>
    </location>
</feature>
<keyword evidence="3" id="KW-1185">Reference proteome</keyword>